<evidence type="ECO:0000256" key="1">
    <source>
        <dbReference type="ARBA" id="ARBA00023125"/>
    </source>
</evidence>
<reference evidence="5" key="1">
    <citation type="submission" date="2018-02" db="EMBL/GenBank/DDBJ databases">
        <title>Genome sequencing of Solimonas sp. HR-BB.</title>
        <authorList>
            <person name="Lee Y."/>
            <person name="Jeon C.O."/>
        </authorList>
    </citation>
    <scope>NUCLEOTIDE SEQUENCE [LARGE SCALE GENOMIC DNA]</scope>
    <source>
        <strain evidence="5">HR-U</strain>
    </source>
</reference>
<gene>
    <name evidence="4" type="ORF">C5O19_12180</name>
</gene>
<dbReference type="SUPFAM" id="SSF46689">
    <property type="entry name" value="Homeodomain-like"/>
    <property type="match status" value="1"/>
</dbReference>
<feature type="domain" description="HTH tetR-type" evidence="3">
    <location>
        <begin position="6"/>
        <end position="66"/>
    </location>
</feature>
<dbReference type="GO" id="GO:0003700">
    <property type="term" value="F:DNA-binding transcription factor activity"/>
    <property type="evidence" value="ECO:0007669"/>
    <property type="project" value="TreeGrafter"/>
</dbReference>
<evidence type="ECO:0000313" key="4">
    <source>
        <dbReference type="EMBL" id="PQA60338.1"/>
    </source>
</evidence>
<proteinExistence type="predicted"/>
<dbReference type="InterPro" id="IPR009057">
    <property type="entry name" value="Homeodomain-like_sf"/>
</dbReference>
<dbReference type="AlphaFoldDB" id="A0A2S7IRS2"/>
<dbReference type="SUPFAM" id="SSF48498">
    <property type="entry name" value="Tetracyclin repressor-like, C-terminal domain"/>
    <property type="match status" value="1"/>
</dbReference>
<dbReference type="PANTHER" id="PTHR30055">
    <property type="entry name" value="HTH-TYPE TRANSCRIPTIONAL REGULATOR RUTR"/>
    <property type="match status" value="1"/>
</dbReference>
<sequence>MTTNQNDTEEKIKEAAQRIFLEKGYEGTTIRDIAEAAQINTALTNYYFRSKEKLFWLVYESLLKEAIQSVQAILDKPIPMEEKLMGLIDHMFETQAANPNLSMFLMNECRRDPKSFAEKTGVGCHLLEGGFIQQFQEEVEKGTITNVSAEHMLPLVFGLIQQIFVGRELHMHLFQVDESEFLTFAREQKRIIKDMLCTYLFKK</sequence>
<dbReference type="Pfam" id="PF00440">
    <property type="entry name" value="TetR_N"/>
    <property type="match status" value="1"/>
</dbReference>
<protein>
    <submittedName>
        <fullName evidence="4">TetR/AcrR family transcriptional regulator</fullName>
    </submittedName>
</protein>
<dbReference type="InterPro" id="IPR050109">
    <property type="entry name" value="HTH-type_TetR-like_transc_reg"/>
</dbReference>
<dbReference type="RefSeq" id="WP_104712519.1">
    <property type="nucleotide sequence ID" value="NZ_PTRA01000001.1"/>
</dbReference>
<accession>A0A2S7IRS2</accession>
<dbReference type="PROSITE" id="PS50977">
    <property type="entry name" value="HTH_TETR_2"/>
    <property type="match status" value="1"/>
</dbReference>
<dbReference type="PANTHER" id="PTHR30055:SF226">
    <property type="entry name" value="HTH-TYPE TRANSCRIPTIONAL REGULATOR PKSA"/>
    <property type="match status" value="1"/>
</dbReference>
<dbReference type="InterPro" id="IPR001647">
    <property type="entry name" value="HTH_TetR"/>
</dbReference>
<keyword evidence="5" id="KW-1185">Reference proteome</keyword>
<dbReference type="Gene3D" id="1.10.357.10">
    <property type="entry name" value="Tetracycline Repressor, domain 2"/>
    <property type="match status" value="1"/>
</dbReference>
<evidence type="ECO:0000256" key="2">
    <source>
        <dbReference type="PROSITE-ProRule" id="PRU00335"/>
    </source>
</evidence>
<comment type="caution">
    <text evidence="4">The sequence shown here is derived from an EMBL/GenBank/DDBJ whole genome shotgun (WGS) entry which is preliminary data.</text>
</comment>
<feature type="DNA-binding region" description="H-T-H motif" evidence="2">
    <location>
        <begin position="29"/>
        <end position="48"/>
    </location>
</feature>
<dbReference type="PRINTS" id="PR00455">
    <property type="entry name" value="HTHTETR"/>
</dbReference>
<dbReference type="OrthoDB" id="9789566at2"/>
<dbReference type="GO" id="GO:0000976">
    <property type="term" value="F:transcription cis-regulatory region binding"/>
    <property type="evidence" value="ECO:0007669"/>
    <property type="project" value="TreeGrafter"/>
</dbReference>
<evidence type="ECO:0000313" key="5">
    <source>
        <dbReference type="Proteomes" id="UP000239590"/>
    </source>
</evidence>
<evidence type="ECO:0000259" key="3">
    <source>
        <dbReference type="PROSITE" id="PS50977"/>
    </source>
</evidence>
<dbReference type="EMBL" id="PTRA01000001">
    <property type="protein sequence ID" value="PQA60338.1"/>
    <property type="molecule type" value="Genomic_DNA"/>
</dbReference>
<keyword evidence="1 2" id="KW-0238">DNA-binding</keyword>
<dbReference type="InterPro" id="IPR036271">
    <property type="entry name" value="Tet_transcr_reg_TetR-rel_C_sf"/>
</dbReference>
<organism evidence="4 5">
    <name type="scientific">Siphonobacter curvatus</name>
    <dbReference type="NCBI Taxonomy" id="2094562"/>
    <lineage>
        <taxon>Bacteria</taxon>
        <taxon>Pseudomonadati</taxon>
        <taxon>Bacteroidota</taxon>
        <taxon>Cytophagia</taxon>
        <taxon>Cytophagales</taxon>
        <taxon>Cytophagaceae</taxon>
        <taxon>Siphonobacter</taxon>
    </lineage>
</organism>
<dbReference type="Proteomes" id="UP000239590">
    <property type="component" value="Unassembled WGS sequence"/>
</dbReference>
<name>A0A2S7IRS2_9BACT</name>